<dbReference type="CDD" id="cd00037">
    <property type="entry name" value="CLECT"/>
    <property type="match status" value="1"/>
</dbReference>
<organism evidence="4 5">
    <name type="scientific">Crassostrea virginica</name>
    <name type="common">Eastern oyster</name>
    <dbReference type="NCBI Taxonomy" id="6565"/>
    <lineage>
        <taxon>Eukaryota</taxon>
        <taxon>Metazoa</taxon>
        <taxon>Spiralia</taxon>
        <taxon>Lophotrochozoa</taxon>
        <taxon>Mollusca</taxon>
        <taxon>Bivalvia</taxon>
        <taxon>Autobranchia</taxon>
        <taxon>Pteriomorphia</taxon>
        <taxon>Ostreida</taxon>
        <taxon>Ostreoidea</taxon>
        <taxon>Ostreidae</taxon>
        <taxon>Crassostrea</taxon>
    </lineage>
</organism>
<feature type="region of interest" description="Disordered" evidence="1">
    <location>
        <begin position="363"/>
        <end position="404"/>
    </location>
</feature>
<evidence type="ECO:0000313" key="4">
    <source>
        <dbReference type="Proteomes" id="UP000694844"/>
    </source>
</evidence>
<feature type="compositionally biased region" description="Polar residues" evidence="1">
    <location>
        <begin position="180"/>
        <end position="193"/>
    </location>
</feature>
<sequence length="404" mass="44987">MAYTAVITSGLMLLLLPNQTAASRFLLFVRHDDMNYTDAQEACESFGGRLAVPGSFSEEEKLDAMQCIPPNVVFWTDQKGPKDACLVTFLLDIKCFYEKRFYQHDFLCEAERDSIRYSYYLRVGDICSSQDVRHSTSLPVANTTTVPLIRTTRTPVSEPTFVSSSPGTVRTKGTRPPDGSPTSMRPDISSTQREFNETDTEPRVNGGKHGSVSDIGAITAISIFAVVLLLTIVGFLFVCVKRKKPELLQKASFWKKPESVQNEYDTVHPRAGQEHSYGYMRSSYPPVGDYLQPNPSAIRSRNIDNIDYLVEADDNIISGINSGGSNTAPAPENDYDYIHIEDTDCGQSAAYDLAKAIPNSDYEKFGQSKSRTSTLTSHDYYNTPDSKMGPPKVRDVLQTQQTRI</sequence>
<evidence type="ECO:0000256" key="1">
    <source>
        <dbReference type="SAM" id="MobiDB-lite"/>
    </source>
</evidence>
<dbReference type="Proteomes" id="UP000694844">
    <property type="component" value="Chromosome 1"/>
</dbReference>
<proteinExistence type="predicted"/>
<feature type="signal peptide" evidence="3">
    <location>
        <begin position="1"/>
        <end position="22"/>
    </location>
</feature>
<dbReference type="AlphaFoldDB" id="A0A8B8B0F5"/>
<keyword evidence="2" id="KW-1133">Transmembrane helix</keyword>
<feature type="compositionally biased region" description="Polar residues" evidence="1">
    <location>
        <begin position="367"/>
        <end position="385"/>
    </location>
</feature>
<dbReference type="RefSeq" id="XP_022296811.1">
    <property type="nucleotide sequence ID" value="XM_022441103.1"/>
</dbReference>
<gene>
    <name evidence="5" type="primary">LOC111106426</name>
</gene>
<name>A0A8B8B0F5_CRAVI</name>
<feature type="transmembrane region" description="Helical" evidence="2">
    <location>
        <begin position="215"/>
        <end position="240"/>
    </location>
</feature>
<dbReference type="OrthoDB" id="6138561at2759"/>
<protein>
    <submittedName>
        <fullName evidence="5">Uncharacterized protein LOC111106426</fullName>
    </submittedName>
</protein>
<evidence type="ECO:0000256" key="2">
    <source>
        <dbReference type="SAM" id="Phobius"/>
    </source>
</evidence>
<keyword evidence="2" id="KW-0472">Membrane</keyword>
<accession>A0A8B8B0F5</accession>
<reference evidence="4" key="1">
    <citation type="submission" date="2024-06" db="UniProtKB">
        <authorList>
            <consortium name="RefSeq"/>
        </authorList>
    </citation>
    <scope>NUCLEOTIDE SEQUENCE [LARGE SCALE GENOMIC DNA]</scope>
</reference>
<dbReference type="GeneID" id="111106426"/>
<evidence type="ECO:0000256" key="3">
    <source>
        <dbReference type="SAM" id="SignalP"/>
    </source>
</evidence>
<reference evidence="5" key="2">
    <citation type="submission" date="2025-08" db="UniProtKB">
        <authorList>
            <consortium name="RefSeq"/>
        </authorList>
    </citation>
    <scope>IDENTIFICATION</scope>
    <source>
        <tissue evidence="5">Whole sample</tissue>
    </source>
</reference>
<keyword evidence="3" id="KW-0732">Signal</keyword>
<evidence type="ECO:0000313" key="5">
    <source>
        <dbReference type="RefSeq" id="XP_022296811.1"/>
    </source>
</evidence>
<feature type="region of interest" description="Disordered" evidence="1">
    <location>
        <begin position="156"/>
        <end position="208"/>
    </location>
</feature>
<keyword evidence="2" id="KW-0812">Transmembrane</keyword>
<feature type="chain" id="PRO_5034279353" evidence="3">
    <location>
        <begin position="23"/>
        <end position="404"/>
    </location>
</feature>
<dbReference type="KEGG" id="cvn:111106426"/>
<keyword evidence="4" id="KW-1185">Reference proteome</keyword>